<feature type="domain" description="Myb/SANT-like DNA-binding" evidence="8">
    <location>
        <begin position="5"/>
        <end position="80"/>
    </location>
</feature>
<comment type="caution">
    <text evidence="9">The sequence shown here is derived from an EMBL/GenBank/DDBJ whole genome shotgun (WGS) entry which is preliminary data.</text>
</comment>
<dbReference type="EMBL" id="JAHWGI010000889">
    <property type="protein sequence ID" value="KAK3918171.1"/>
    <property type="molecule type" value="Genomic_DNA"/>
</dbReference>
<dbReference type="Pfam" id="PF13873">
    <property type="entry name" value="Myb_DNA-bind_5"/>
    <property type="match status" value="1"/>
</dbReference>
<comment type="function">
    <text evidence="5">Involved in transvection phenomena (= synapsis-dependent gene expression), where the synaptic pairing of chromosomes carrying genes with which zeste interacts influences the expression of these genes. Zeste binds to DNA and stimulates transcription from a nearby promoter.</text>
</comment>
<protein>
    <recommendedName>
        <fullName evidence="2">Regulatory protein zeste</fullName>
    </recommendedName>
</protein>
<evidence type="ECO:0000259" key="8">
    <source>
        <dbReference type="Pfam" id="PF13873"/>
    </source>
</evidence>
<feature type="non-terminal residue" evidence="9">
    <location>
        <position position="1"/>
    </location>
</feature>
<evidence type="ECO:0000256" key="7">
    <source>
        <dbReference type="SAM" id="MobiDB-lite"/>
    </source>
</evidence>
<dbReference type="PANTHER" id="PTHR23098">
    <property type="entry name" value="AGAP001331-PA-RELATED"/>
    <property type="match status" value="1"/>
</dbReference>
<proteinExistence type="predicted"/>
<gene>
    <name evidence="9" type="ORF">KUF71_007592</name>
</gene>
<evidence type="ECO:0000256" key="5">
    <source>
        <dbReference type="ARBA" id="ARBA00025466"/>
    </source>
</evidence>
<evidence type="ECO:0000256" key="1">
    <source>
        <dbReference type="ARBA" id="ARBA00011764"/>
    </source>
</evidence>
<evidence type="ECO:0000256" key="2">
    <source>
        <dbReference type="ARBA" id="ARBA00016807"/>
    </source>
</evidence>
<name>A0AAE1LFG2_9NEOP</name>
<dbReference type="Proteomes" id="UP001219518">
    <property type="component" value="Unassembled WGS sequence"/>
</dbReference>
<feature type="region of interest" description="Disordered" evidence="7">
    <location>
        <begin position="155"/>
        <end position="200"/>
    </location>
</feature>
<evidence type="ECO:0000256" key="3">
    <source>
        <dbReference type="ARBA" id="ARBA00023015"/>
    </source>
</evidence>
<evidence type="ECO:0000313" key="9">
    <source>
        <dbReference type="EMBL" id="KAK3918171.1"/>
    </source>
</evidence>
<evidence type="ECO:0000313" key="10">
    <source>
        <dbReference type="Proteomes" id="UP001219518"/>
    </source>
</evidence>
<evidence type="ECO:0000256" key="6">
    <source>
        <dbReference type="SAM" id="Coils"/>
    </source>
</evidence>
<sequence length="266" mass="28860">ENKTTRMSIEQRDIMLKFMKSHPALATNKFTAPDGVKHKARLLTELTAMLNSCPSGASKASDKWMKSWQDWRSDVKSKASKIRRHCNGTGGGPPLKLTLSPLEDELLAFLGEVAVSGHNVIDPLDAPPESSIILDVDNIPIVELASLNAGEVENVLTGPSSPAPSSATSEDSSSNAQGSTTSERPAKRRRRTLTSSTESLGQNEQKLVDIATEQLSLQKRQIEIAEQQLKLQREQGDRYGAALEKVADSLGLAATAMATYFMRSSQ</sequence>
<comment type="subunit">
    <text evidence="1">Self-associates forming complexes of several hundred monomers.</text>
</comment>
<organism evidence="9 10">
    <name type="scientific">Frankliniella fusca</name>
    <dbReference type="NCBI Taxonomy" id="407009"/>
    <lineage>
        <taxon>Eukaryota</taxon>
        <taxon>Metazoa</taxon>
        <taxon>Ecdysozoa</taxon>
        <taxon>Arthropoda</taxon>
        <taxon>Hexapoda</taxon>
        <taxon>Insecta</taxon>
        <taxon>Pterygota</taxon>
        <taxon>Neoptera</taxon>
        <taxon>Paraneoptera</taxon>
        <taxon>Thysanoptera</taxon>
        <taxon>Terebrantia</taxon>
        <taxon>Thripoidea</taxon>
        <taxon>Thripidae</taxon>
        <taxon>Frankliniella</taxon>
    </lineage>
</organism>
<evidence type="ECO:0000256" key="4">
    <source>
        <dbReference type="ARBA" id="ARBA00023163"/>
    </source>
</evidence>
<dbReference type="PANTHER" id="PTHR23098:SF16">
    <property type="entry name" value="REGULATORY PROTEIN ZESTE"/>
    <property type="match status" value="1"/>
</dbReference>
<accession>A0AAE1LFG2</accession>
<dbReference type="GO" id="GO:0005634">
    <property type="term" value="C:nucleus"/>
    <property type="evidence" value="ECO:0007669"/>
    <property type="project" value="TreeGrafter"/>
</dbReference>
<keyword evidence="4" id="KW-0804">Transcription</keyword>
<keyword evidence="6" id="KW-0175">Coiled coil</keyword>
<feature type="compositionally biased region" description="Low complexity" evidence="7">
    <location>
        <begin position="159"/>
        <end position="176"/>
    </location>
</feature>
<reference evidence="9" key="2">
    <citation type="journal article" date="2023" name="BMC Genomics">
        <title>Pest status, molecular evolution, and epigenetic factors derived from the genome assembly of Frankliniella fusca, a thysanopteran phytovirus vector.</title>
        <authorList>
            <person name="Catto M.A."/>
            <person name="Labadie P.E."/>
            <person name="Jacobson A.L."/>
            <person name="Kennedy G.G."/>
            <person name="Srinivasan R."/>
            <person name="Hunt B.G."/>
        </authorList>
    </citation>
    <scope>NUCLEOTIDE SEQUENCE</scope>
    <source>
        <strain evidence="9">PL_HMW_Pooled</strain>
    </source>
</reference>
<reference evidence="9" key="1">
    <citation type="submission" date="2021-07" db="EMBL/GenBank/DDBJ databases">
        <authorList>
            <person name="Catto M.A."/>
            <person name="Jacobson A."/>
            <person name="Kennedy G."/>
            <person name="Labadie P."/>
            <person name="Hunt B.G."/>
            <person name="Srinivasan R."/>
        </authorList>
    </citation>
    <scope>NUCLEOTIDE SEQUENCE</scope>
    <source>
        <strain evidence="9">PL_HMW_Pooled</strain>
        <tissue evidence="9">Head</tissue>
    </source>
</reference>
<feature type="coiled-coil region" evidence="6">
    <location>
        <begin position="208"/>
        <end position="235"/>
    </location>
</feature>
<dbReference type="AlphaFoldDB" id="A0AAE1LFG2"/>
<keyword evidence="3" id="KW-0805">Transcription regulation</keyword>
<dbReference type="InterPro" id="IPR028002">
    <property type="entry name" value="Myb_DNA-bind_5"/>
</dbReference>
<keyword evidence="10" id="KW-1185">Reference proteome</keyword>